<evidence type="ECO:0000313" key="2">
    <source>
        <dbReference type="Proteomes" id="UP000277204"/>
    </source>
</evidence>
<dbReference type="Proteomes" id="UP000277204">
    <property type="component" value="Unassembled WGS sequence"/>
</dbReference>
<keyword evidence="2" id="KW-1185">Reference proteome</keyword>
<organism evidence="1 2">
    <name type="scientific">Schistosoma margrebowiei</name>
    <dbReference type="NCBI Taxonomy" id="48269"/>
    <lineage>
        <taxon>Eukaryota</taxon>
        <taxon>Metazoa</taxon>
        <taxon>Spiralia</taxon>
        <taxon>Lophotrochozoa</taxon>
        <taxon>Platyhelminthes</taxon>
        <taxon>Trematoda</taxon>
        <taxon>Digenea</taxon>
        <taxon>Strigeidida</taxon>
        <taxon>Schistosomatoidea</taxon>
        <taxon>Schistosomatidae</taxon>
        <taxon>Schistosoma</taxon>
    </lineage>
</organism>
<reference evidence="1 2" key="1">
    <citation type="submission" date="2018-11" db="EMBL/GenBank/DDBJ databases">
        <authorList>
            <consortium name="Pathogen Informatics"/>
        </authorList>
    </citation>
    <scope>NUCLEOTIDE SEQUENCE [LARGE SCALE GENOMIC DNA]</scope>
    <source>
        <strain evidence="1 2">Zambia</strain>
    </source>
</reference>
<gene>
    <name evidence="1" type="ORF">SMRZ_LOCUS3555</name>
</gene>
<protein>
    <submittedName>
        <fullName evidence="1">Uncharacterized protein</fullName>
    </submittedName>
</protein>
<name>A0A183LID0_9TREM</name>
<proteinExistence type="predicted"/>
<dbReference type="EMBL" id="UZAI01001030">
    <property type="protein sequence ID" value="VDO58448.1"/>
    <property type="molecule type" value="Genomic_DNA"/>
</dbReference>
<accession>A0A183LID0</accession>
<dbReference type="AlphaFoldDB" id="A0A183LID0"/>
<sequence length="88" mass="9815">MQLDELNFTDELVLPSHTHQQMQMKTTSEAAAVTSASVSLNIYNGCCEILKYYTQNIKPITLDGETVGELETLMYQGSIIDEREGLAE</sequence>
<evidence type="ECO:0000313" key="1">
    <source>
        <dbReference type="EMBL" id="VDO58448.1"/>
    </source>
</evidence>